<dbReference type="RefSeq" id="WP_173147540.1">
    <property type="nucleotide sequence ID" value="NZ_CP053985.1"/>
</dbReference>
<evidence type="ECO:0000313" key="1">
    <source>
        <dbReference type="EMBL" id="QKH38320.1"/>
    </source>
</evidence>
<dbReference type="Proteomes" id="UP000500970">
    <property type="component" value="Chromosome"/>
</dbReference>
<reference evidence="1 2" key="1">
    <citation type="submission" date="2020-05" db="EMBL/GenBank/DDBJ databases">
        <title>FDA dAtabase for Regulatory Grade micrObial Sequences (FDA-ARGOS): Supporting development and validation of Infectious Disease Dx tests.</title>
        <authorList>
            <person name="Sproer C."/>
            <person name="Gronow S."/>
            <person name="Severitt S."/>
            <person name="Schroder I."/>
            <person name="Tallon L."/>
            <person name="Sadzewicz L."/>
            <person name="Zhao X."/>
            <person name="Vavikolanu K."/>
            <person name="Mehta A."/>
            <person name="Aluvathingal J."/>
            <person name="Nadendla S."/>
            <person name="Myers T."/>
            <person name="Yan Y."/>
            <person name="Sichtig H."/>
        </authorList>
    </citation>
    <scope>NUCLEOTIDE SEQUENCE [LARGE SCALE GENOMIC DNA]</scope>
    <source>
        <strain evidence="1 2">FDAARGOS_790</strain>
    </source>
</reference>
<sequence length="60" mass="6637">MDEVFEVITDVAEISRLNEQLAKQLHAALHYDETREMASPAGRRTGKVYFEAAAGSSVRA</sequence>
<dbReference type="KEGG" id="apes:FOC84_26635"/>
<gene>
    <name evidence="1" type="ORF">FOC84_26635</name>
</gene>
<keyword evidence="2" id="KW-1185">Reference proteome</keyword>
<name>A0A7D4I293_9BURK</name>
<accession>A0A7D4I293</accession>
<proteinExistence type="predicted"/>
<organism evidence="1 2">
    <name type="scientific">Achromobacter pestifer</name>
    <dbReference type="NCBI Taxonomy" id="1353889"/>
    <lineage>
        <taxon>Bacteria</taxon>
        <taxon>Pseudomonadati</taxon>
        <taxon>Pseudomonadota</taxon>
        <taxon>Betaproteobacteria</taxon>
        <taxon>Burkholderiales</taxon>
        <taxon>Alcaligenaceae</taxon>
        <taxon>Achromobacter</taxon>
    </lineage>
</organism>
<protein>
    <submittedName>
        <fullName evidence="1">Uncharacterized protein</fullName>
    </submittedName>
</protein>
<dbReference type="AlphaFoldDB" id="A0A7D4I293"/>
<evidence type="ECO:0000313" key="2">
    <source>
        <dbReference type="Proteomes" id="UP000500970"/>
    </source>
</evidence>
<dbReference type="EMBL" id="CP053985">
    <property type="protein sequence ID" value="QKH38320.1"/>
    <property type="molecule type" value="Genomic_DNA"/>
</dbReference>